<dbReference type="GO" id="GO:0005525">
    <property type="term" value="F:GTP binding"/>
    <property type="evidence" value="ECO:0007669"/>
    <property type="project" value="InterPro"/>
</dbReference>
<evidence type="ECO:0000256" key="1">
    <source>
        <dbReference type="ARBA" id="ARBA00022741"/>
    </source>
</evidence>
<reference evidence="6" key="1">
    <citation type="submission" date="2021-01" db="EMBL/GenBank/DDBJ databases">
        <authorList>
            <person name="Corre E."/>
            <person name="Pelletier E."/>
            <person name="Niang G."/>
            <person name="Scheremetjew M."/>
            <person name="Finn R."/>
            <person name="Kale V."/>
            <person name="Holt S."/>
            <person name="Cochrane G."/>
            <person name="Meng A."/>
            <person name="Brown T."/>
            <person name="Cohen L."/>
        </authorList>
    </citation>
    <scope>NUCLEOTIDE SEQUENCE</scope>
    <source>
        <strain evidence="6">379</strain>
    </source>
</reference>
<dbReference type="EMBL" id="HBIR01013889">
    <property type="protein sequence ID" value="CAE0538302.1"/>
    <property type="molecule type" value="Transcribed_RNA"/>
</dbReference>
<protein>
    <recommendedName>
        <fullName evidence="7">Dynamin-type G domain-containing protein</fullName>
    </recommendedName>
</protein>
<dbReference type="GO" id="GO:0005737">
    <property type="term" value="C:cytoplasm"/>
    <property type="evidence" value="ECO:0007669"/>
    <property type="project" value="TreeGrafter"/>
</dbReference>
<organism evidence="6">
    <name type="scientific">Emiliania huxleyi</name>
    <name type="common">Coccolithophore</name>
    <name type="synonym">Pontosphaera huxleyi</name>
    <dbReference type="NCBI Taxonomy" id="2903"/>
    <lineage>
        <taxon>Eukaryota</taxon>
        <taxon>Haptista</taxon>
        <taxon>Haptophyta</taxon>
        <taxon>Prymnesiophyceae</taxon>
        <taxon>Isochrysidales</taxon>
        <taxon>Noelaerhabdaceae</taxon>
        <taxon>Emiliania</taxon>
    </lineage>
</organism>
<dbReference type="PANTHER" id="PTHR11566:SF173">
    <property type="entry name" value="DYNAMIN-RELATED PROTEIN 4C"/>
    <property type="match status" value="1"/>
</dbReference>
<feature type="domain" description="Dynamin-type G" evidence="5">
    <location>
        <begin position="29"/>
        <end position="308"/>
    </location>
</feature>
<dbReference type="Gene3D" id="3.40.50.300">
    <property type="entry name" value="P-loop containing nucleotide triphosphate hydrolases"/>
    <property type="match status" value="1"/>
</dbReference>
<sequence length="923" mass="99681">MLNSLSKERIRPLVELNDRINALTKEEGSINSTRIVVVGDQSHGKSSLLEALSGVDLPRGEDIKTRVPLVMQLRESTDGTEYALISVEGQSEPPERITLDAVASKVDEVTARLAGSEKAVKDMPIELKVFRLDQDDLTLIDLPGITRIARDGQQVDGKELERLILRMSRRYCEPQESVILNVVSAMVDFSTSASLQLSQELDPTSRRTLLCVTKIDQHAEEGLAKKLKVAASQMRLRPERVFAVRNRKQQENEGQVSLLDARQRESDFLSAHDELQAGAKQCGYGLGVAALSASLVDIQIERIQETLPATYGRIAARLGELRRRSSEIGQPLGDELSCRLLAIQLIDQCVDSLARERSGRVAVVSSSAVGDGGSAAGARQASPVGETAELTVSISAIEKWRKEHKAGETVRSEAEHLPGGLQLTAVLYPKSSTEGIGGYLEAVLPARCAAVMIIVQMDLVSADGATISTKSNAQAERWTSELRQGRGWNELVASQKARELTGEVELCISAYVESVEWVDEVAAGGDNGDSVEDGGGDKLLCATLSDLDEAFTANVDRLHPERSFFSAAFAARLSAEADARRGAAGLPGAIAPEVPIGILRDLRKKLPGAITRHVSAISAAVRAKIERVVAELVDATSHPRFRRLLLQSASALLVERTASAQAECARLLEYEGAELHTSNHYYMDIVQQLRRDILAEKHPDAKAVWSERPFLQHLNFEALKKQSNREQELVDLQIKTFAYWKTLKKRLIDYVQMAARCNLSTELLNARLKPALLISTESAGKMRTLMAPDERLERERIDVAKRIQALEEAHQLLAAAPASLGLSLEELAQRSKTASSPTAERKPSPEAAPAPAPFSFAPGAAKSSFTFGVPAAASPVAAPFNFGAAPAPSALAAAKAALPPAPAPEAAPTFTYKPPAGINSVGS</sequence>
<feature type="region of interest" description="Disordered" evidence="3">
    <location>
        <begin position="829"/>
        <end position="853"/>
    </location>
</feature>
<dbReference type="GO" id="GO:0003924">
    <property type="term" value="F:GTPase activity"/>
    <property type="evidence" value="ECO:0007669"/>
    <property type="project" value="InterPro"/>
</dbReference>
<evidence type="ECO:0008006" key="7">
    <source>
        <dbReference type="Google" id="ProtNLM"/>
    </source>
</evidence>
<name>A0A7S3W5T3_EMIHU</name>
<dbReference type="InterPro" id="IPR022812">
    <property type="entry name" value="Dynamin"/>
</dbReference>
<dbReference type="GO" id="GO:0016020">
    <property type="term" value="C:membrane"/>
    <property type="evidence" value="ECO:0007669"/>
    <property type="project" value="TreeGrafter"/>
</dbReference>
<dbReference type="InterPro" id="IPR020850">
    <property type="entry name" value="GED_dom"/>
</dbReference>
<evidence type="ECO:0000256" key="2">
    <source>
        <dbReference type="ARBA" id="ARBA00023134"/>
    </source>
</evidence>
<dbReference type="InterPro" id="IPR030381">
    <property type="entry name" value="G_DYNAMIN_dom"/>
</dbReference>
<evidence type="ECO:0000259" key="4">
    <source>
        <dbReference type="PROSITE" id="PS51388"/>
    </source>
</evidence>
<feature type="domain" description="GED" evidence="4">
    <location>
        <begin position="729"/>
        <end position="821"/>
    </location>
</feature>
<dbReference type="PRINTS" id="PR00195">
    <property type="entry name" value="DYNAMIN"/>
</dbReference>
<dbReference type="GO" id="GO:0005874">
    <property type="term" value="C:microtubule"/>
    <property type="evidence" value="ECO:0007669"/>
    <property type="project" value="TreeGrafter"/>
</dbReference>
<proteinExistence type="predicted"/>
<dbReference type="InterPro" id="IPR000375">
    <property type="entry name" value="Dynamin_stalk"/>
</dbReference>
<dbReference type="SUPFAM" id="SSF52540">
    <property type="entry name" value="P-loop containing nucleoside triphosphate hydrolases"/>
    <property type="match status" value="1"/>
</dbReference>
<dbReference type="Gene3D" id="1.20.120.1240">
    <property type="entry name" value="Dynamin, middle domain"/>
    <property type="match status" value="1"/>
</dbReference>
<keyword evidence="1" id="KW-0547">Nucleotide-binding</keyword>
<dbReference type="PROSITE" id="PS51718">
    <property type="entry name" value="G_DYNAMIN_2"/>
    <property type="match status" value="1"/>
</dbReference>
<evidence type="ECO:0000313" key="6">
    <source>
        <dbReference type="EMBL" id="CAE0538302.1"/>
    </source>
</evidence>
<evidence type="ECO:0000256" key="3">
    <source>
        <dbReference type="SAM" id="MobiDB-lite"/>
    </source>
</evidence>
<gene>
    <name evidence="6" type="ORF">EHUX00137_LOCUS10224</name>
</gene>
<keyword evidence="2" id="KW-0342">GTP-binding</keyword>
<dbReference type="InterPro" id="IPR045063">
    <property type="entry name" value="Dynamin_N"/>
</dbReference>
<dbReference type="GO" id="GO:0008017">
    <property type="term" value="F:microtubule binding"/>
    <property type="evidence" value="ECO:0007669"/>
    <property type="project" value="TreeGrafter"/>
</dbReference>
<dbReference type="PANTHER" id="PTHR11566">
    <property type="entry name" value="DYNAMIN"/>
    <property type="match status" value="1"/>
</dbReference>
<accession>A0A7S3W5T3</accession>
<dbReference type="CDD" id="cd08771">
    <property type="entry name" value="DLP_1"/>
    <property type="match status" value="1"/>
</dbReference>
<dbReference type="Pfam" id="PF01031">
    <property type="entry name" value="Dynamin_M"/>
    <property type="match status" value="1"/>
</dbReference>
<dbReference type="PROSITE" id="PS51388">
    <property type="entry name" value="GED"/>
    <property type="match status" value="1"/>
</dbReference>
<dbReference type="InterPro" id="IPR001401">
    <property type="entry name" value="Dynamin_GTPase"/>
</dbReference>
<dbReference type="InterPro" id="IPR027417">
    <property type="entry name" value="P-loop_NTPase"/>
</dbReference>
<feature type="region of interest" description="Disordered" evidence="3">
    <location>
        <begin position="893"/>
        <end position="923"/>
    </location>
</feature>
<dbReference type="AlphaFoldDB" id="A0A7S3W5T3"/>
<dbReference type="Pfam" id="PF00350">
    <property type="entry name" value="Dynamin_N"/>
    <property type="match status" value="1"/>
</dbReference>
<dbReference type="SMART" id="SM00053">
    <property type="entry name" value="DYNc"/>
    <property type="match status" value="1"/>
</dbReference>
<evidence type="ECO:0000259" key="5">
    <source>
        <dbReference type="PROSITE" id="PS51718"/>
    </source>
</evidence>